<comment type="caution">
    <text evidence="2">The sequence shown here is derived from an EMBL/GenBank/DDBJ whole genome shotgun (WGS) entry which is preliminary data.</text>
</comment>
<organism evidence="2 3">
    <name type="scientific">Toxoplasma gondii p89</name>
    <dbReference type="NCBI Taxonomy" id="943119"/>
    <lineage>
        <taxon>Eukaryota</taxon>
        <taxon>Sar</taxon>
        <taxon>Alveolata</taxon>
        <taxon>Apicomplexa</taxon>
        <taxon>Conoidasida</taxon>
        <taxon>Coccidia</taxon>
        <taxon>Eucoccidiorida</taxon>
        <taxon>Eimeriorina</taxon>
        <taxon>Sarcocystidae</taxon>
        <taxon>Toxoplasma</taxon>
    </lineage>
</organism>
<protein>
    <submittedName>
        <fullName evidence="2">Uncharacterized protein</fullName>
    </submittedName>
</protein>
<feature type="region of interest" description="Disordered" evidence="1">
    <location>
        <begin position="122"/>
        <end position="160"/>
    </location>
</feature>
<accession>A0A086J743</accession>
<name>A0A086J743_TOXGO</name>
<evidence type="ECO:0000313" key="2">
    <source>
        <dbReference type="EMBL" id="KFG27961.1"/>
    </source>
</evidence>
<feature type="region of interest" description="Disordered" evidence="1">
    <location>
        <begin position="1"/>
        <end position="56"/>
    </location>
</feature>
<dbReference type="AlphaFoldDB" id="A0A086J743"/>
<dbReference type="Proteomes" id="UP000028828">
    <property type="component" value="Unassembled WGS sequence"/>
</dbReference>
<gene>
    <name evidence="2" type="ORF">TGP89_307020</name>
</gene>
<proteinExistence type="predicted"/>
<dbReference type="VEuPathDB" id="ToxoDB:TGP89_307020"/>
<dbReference type="EMBL" id="AEYI02002518">
    <property type="protein sequence ID" value="KFG27961.1"/>
    <property type="molecule type" value="Genomic_DNA"/>
</dbReference>
<feature type="compositionally biased region" description="Polar residues" evidence="1">
    <location>
        <begin position="1"/>
        <end position="10"/>
    </location>
</feature>
<dbReference type="OrthoDB" id="345648at2759"/>
<evidence type="ECO:0000313" key="3">
    <source>
        <dbReference type="Proteomes" id="UP000028828"/>
    </source>
</evidence>
<evidence type="ECO:0000256" key="1">
    <source>
        <dbReference type="SAM" id="MobiDB-lite"/>
    </source>
</evidence>
<sequence>MDGVSRQKSLPTAPPPGQLSTSPGETPILGGQKERTDGPRVPVPAGETAPERVRIKGPSVVGDLKTNLDDIKSSLVSYYSRLYSGSSPSIEERLDALSFQSQNPESPSRWLRRRQREKRFEAMAETSEDSMRDHLSGGRDVASARRRCGEPAVGQRSSRTSGEVYDMLRDLRLKCETASLKLNTISDDLYPQISNPNLREWEYTTTPLGRRRPQFGDQTELRHHATSLYRHLHTQAEINQSRINNLQSKMKILYMQTKSEMMKHQQDPRVGL</sequence>
<reference evidence="2 3" key="1">
    <citation type="submission" date="2014-03" db="EMBL/GenBank/DDBJ databases">
        <authorList>
            <person name="Sibley D."/>
            <person name="Venepally P."/>
            <person name="Karamycheva S."/>
            <person name="Hadjithomas M."/>
            <person name="Khan A."/>
            <person name="Brunk B."/>
            <person name="Roos D."/>
            <person name="Caler E."/>
            <person name="Lorenzi H."/>
        </authorList>
    </citation>
    <scope>NUCLEOTIDE SEQUENCE [LARGE SCALE GENOMIC DNA]</scope>
    <source>
        <strain evidence="3">p89</strain>
    </source>
</reference>